<sequence>MRKFYNWKYSITYAYGQPTYDVIDKEGNDWYRLMCELEVRPEKWVVGVNPNGSVSWWSDGSVDGTYAPPEGGMVIVCEEFLPDYGQRWVDSEDRWELISEATKAPKEGS</sequence>
<protein>
    <submittedName>
        <fullName evidence="1">Uncharacterized protein</fullName>
    </submittedName>
</protein>
<dbReference type="EMBL" id="KM242061">
    <property type="protein sequence ID" value="AIM41052.1"/>
    <property type="molecule type" value="Genomic_DNA"/>
</dbReference>
<dbReference type="RefSeq" id="YP_009152453.1">
    <property type="nucleotide sequence ID" value="NC_027387.1"/>
</dbReference>
<proteinExistence type="predicted"/>
<keyword evidence="2" id="KW-1185">Reference proteome</keyword>
<organism evidence="1 2">
    <name type="scientific">Escherichia phage CICC 80001</name>
    <dbReference type="NCBI Taxonomy" id="1527506"/>
    <lineage>
        <taxon>Viruses</taxon>
        <taxon>Duplodnaviria</taxon>
        <taxon>Heunggongvirae</taxon>
        <taxon>Uroviricota</taxon>
        <taxon>Caudoviricetes</taxon>
        <taxon>Autographivirales</taxon>
        <taxon>Autotranscriptaviridae</taxon>
        <taxon>Studiervirinae</taxon>
        <taxon>Teseptimavirus</taxon>
        <taxon>Teseptimavirus CICC80001</taxon>
    </lineage>
</organism>
<accession>A0A088F8Z5</accession>
<evidence type="ECO:0000313" key="2">
    <source>
        <dbReference type="Proteomes" id="UP000029354"/>
    </source>
</evidence>
<evidence type="ECO:0000313" key="1">
    <source>
        <dbReference type="EMBL" id="AIM41052.1"/>
    </source>
</evidence>
<dbReference type="GeneID" id="24653493"/>
<dbReference type="OrthoDB" id="39698at10239"/>
<dbReference type="KEGG" id="vg:24653493"/>
<name>A0A088F8Z5_9CAUD</name>
<reference evidence="1 2" key="1">
    <citation type="journal article" date="2016" name="Food Environ Virol">
        <title>Characterization, Genome Sequence, and Analysis of Escherichia Phage CICC 80001, a Bacteriophage Infecting an Efficient L-Aspartic Acid Producing Escherichia coli.</title>
        <authorList>
            <person name="Xu Y."/>
            <person name="Ma Y."/>
            <person name="Yao S."/>
            <person name="Jiang Z."/>
            <person name="Pei J."/>
            <person name="Cheng C."/>
        </authorList>
    </citation>
    <scope>NUCLEOTIDE SEQUENCE [LARGE SCALE GENOMIC DNA]</scope>
</reference>
<dbReference type="Proteomes" id="UP000029354">
    <property type="component" value="Segment"/>
</dbReference>